<reference evidence="2 3" key="1">
    <citation type="submission" date="2020-09" db="EMBL/GenBank/DDBJ databases">
        <title>Pedobacter sp. SW-16 isolated from soil near Yeocheon.</title>
        <authorList>
            <person name="Im H.S."/>
            <person name="Joung Y."/>
            <person name="Lee S.-S."/>
        </authorList>
    </citation>
    <scope>NUCLEOTIDE SEQUENCE [LARGE SCALE GENOMIC DNA]</scope>
    <source>
        <strain evidence="2 3">SW-16</strain>
    </source>
</reference>
<dbReference type="EMBL" id="CP061171">
    <property type="protein sequence ID" value="QNR83855.1"/>
    <property type="molecule type" value="Genomic_DNA"/>
</dbReference>
<evidence type="ECO:0000313" key="2">
    <source>
        <dbReference type="EMBL" id="QNR83855.1"/>
    </source>
</evidence>
<dbReference type="RefSeq" id="WP_190326793.1">
    <property type="nucleotide sequence ID" value="NZ_CP061171.1"/>
</dbReference>
<feature type="domain" description="KilA-N DNA-binding" evidence="1">
    <location>
        <begin position="17"/>
        <end position="101"/>
    </location>
</feature>
<organism evidence="2 3">
    <name type="scientific">Pedobacter riviphilus</name>
    <dbReference type="NCBI Taxonomy" id="2766984"/>
    <lineage>
        <taxon>Bacteria</taxon>
        <taxon>Pseudomonadati</taxon>
        <taxon>Bacteroidota</taxon>
        <taxon>Sphingobacteriia</taxon>
        <taxon>Sphingobacteriales</taxon>
        <taxon>Sphingobacteriaceae</taxon>
        <taxon>Pedobacter</taxon>
    </lineage>
</organism>
<gene>
    <name evidence="2" type="ORF">H9N25_18220</name>
</gene>
<sequence>MTAKTLLPIIPDNIVVNKIYELRGLKVMLDSDLAELYGVETKRLNEQVGRNPDRFPKDFMFQLTDDEWLNLKSQFATSSWGGRRKLPYVFTEHGILMLSSVLNSKQAIQVNIQIVRIFSRIRQFIIDNGELKLEIEEIKKTLNNHDKNIELVFTYLDRLIDKKIGPRKRIGYMPDDL</sequence>
<proteinExistence type="predicted"/>
<name>A0ABX6THI8_9SPHI</name>
<dbReference type="Proteomes" id="UP000516439">
    <property type="component" value="Chromosome"/>
</dbReference>
<accession>A0ABX6THI8</accession>
<evidence type="ECO:0000313" key="3">
    <source>
        <dbReference type="Proteomes" id="UP000516439"/>
    </source>
</evidence>
<dbReference type="InterPro" id="IPR018873">
    <property type="entry name" value="KilA-N_DNA-bd_domain"/>
</dbReference>
<keyword evidence="3" id="KW-1185">Reference proteome</keyword>
<protein>
    <submittedName>
        <fullName evidence="2">ORF6N domain-containing protein</fullName>
    </submittedName>
</protein>
<dbReference type="Pfam" id="PF10543">
    <property type="entry name" value="ORF6N"/>
    <property type="match status" value="1"/>
</dbReference>
<evidence type="ECO:0000259" key="1">
    <source>
        <dbReference type="Pfam" id="PF10543"/>
    </source>
</evidence>